<dbReference type="EMBL" id="LN885086">
    <property type="protein sequence ID" value="CUQ67999.1"/>
    <property type="molecule type" value="Genomic_DNA"/>
</dbReference>
<dbReference type="OrthoDB" id="9789697at2"/>
<dbReference type="AlphaFoldDB" id="A0A0S4KW08"/>
<dbReference type="InterPro" id="IPR031849">
    <property type="entry name" value="DUF5069"/>
</dbReference>
<organism evidence="2 3">
    <name type="scientific">Candidatus Nitrospira inopinata</name>
    <dbReference type="NCBI Taxonomy" id="1715989"/>
    <lineage>
        <taxon>Bacteria</taxon>
        <taxon>Pseudomonadati</taxon>
        <taxon>Nitrospirota</taxon>
        <taxon>Nitrospiria</taxon>
        <taxon>Nitrospirales</taxon>
        <taxon>Nitrospiraceae</taxon>
        <taxon>Nitrospira</taxon>
    </lineage>
</organism>
<proteinExistence type="predicted"/>
<name>A0A0S4KW08_9BACT</name>
<sequence>MDLRTGFPRSMKVMIAGHVHLARMIDKCRAVLAGTEGEYIYPCPMDDRLLEFAGLTAEQFTAAVKANPTDEGMEAWFRQAARPHTPAELEEWNRKLLTRGPSSPESAARFKKYLDAIDPARTDITAWSDLQDLEEGRVVPRRDSRTSYTGISR</sequence>
<dbReference type="Proteomes" id="UP000066284">
    <property type="component" value="Chromosome 1"/>
</dbReference>
<feature type="domain" description="DUF5069" evidence="1">
    <location>
        <begin position="7"/>
        <end position="137"/>
    </location>
</feature>
<dbReference type="RefSeq" id="WP_062486988.1">
    <property type="nucleotide sequence ID" value="NZ_LN885086.1"/>
</dbReference>
<dbReference type="KEGG" id="nio:NITINOP_3027"/>
<protein>
    <recommendedName>
        <fullName evidence="1">DUF5069 domain-containing protein</fullName>
    </recommendedName>
</protein>
<evidence type="ECO:0000313" key="3">
    <source>
        <dbReference type="Proteomes" id="UP000066284"/>
    </source>
</evidence>
<evidence type="ECO:0000259" key="1">
    <source>
        <dbReference type="Pfam" id="PF16798"/>
    </source>
</evidence>
<keyword evidence="3" id="KW-1185">Reference proteome</keyword>
<dbReference type="Pfam" id="PF16798">
    <property type="entry name" value="DUF5069"/>
    <property type="match status" value="1"/>
</dbReference>
<accession>A0A0S4KW08</accession>
<dbReference type="STRING" id="1715989.NITINOP_3027"/>
<reference evidence="3" key="1">
    <citation type="submission" date="2015-09" db="EMBL/GenBank/DDBJ databases">
        <authorList>
            <person name="Daims H."/>
        </authorList>
    </citation>
    <scope>NUCLEOTIDE SEQUENCE [LARGE SCALE GENOMIC DNA]</scope>
</reference>
<evidence type="ECO:0000313" key="2">
    <source>
        <dbReference type="EMBL" id="CUQ67999.1"/>
    </source>
</evidence>
<gene>
    <name evidence="2" type="ORF">NITINOP_3027</name>
</gene>